<evidence type="ECO:0000313" key="4">
    <source>
        <dbReference type="EMBL" id="KAF6824974.1"/>
    </source>
</evidence>
<organism evidence="4 5">
    <name type="scientific">Colletotrichum musicola</name>
    <dbReference type="NCBI Taxonomy" id="2175873"/>
    <lineage>
        <taxon>Eukaryota</taxon>
        <taxon>Fungi</taxon>
        <taxon>Dikarya</taxon>
        <taxon>Ascomycota</taxon>
        <taxon>Pezizomycotina</taxon>
        <taxon>Sordariomycetes</taxon>
        <taxon>Hypocreomycetidae</taxon>
        <taxon>Glomerellales</taxon>
        <taxon>Glomerellaceae</taxon>
        <taxon>Colletotrichum</taxon>
        <taxon>Colletotrichum orchidearum species complex</taxon>
    </lineage>
</organism>
<protein>
    <submittedName>
        <fullName evidence="4">Peptidase S41 family protein</fullName>
    </submittedName>
</protein>
<dbReference type="OrthoDB" id="27214at2759"/>
<dbReference type="PANTHER" id="PTHR37049">
    <property type="entry name" value="PEPTIDASE S41 FAMILY PROTEIN"/>
    <property type="match status" value="1"/>
</dbReference>
<keyword evidence="2" id="KW-0732">Signal</keyword>
<feature type="signal peptide" evidence="2">
    <location>
        <begin position="1"/>
        <end position="20"/>
    </location>
</feature>
<evidence type="ECO:0000259" key="3">
    <source>
        <dbReference type="Pfam" id="PF23658"/>
    </source>
</evidence>
<feature type="compositionally biased region" description="Gly residues" evidence="1">
    <location>
        <begin position="728"/>
        <end position="743"/>
    </location>
</feature>
<dbReference type="Pfam" id="PF23658">
    <property type="entry name" value="PDZ_CPAF_rel"/>
    <property type="match status" value="1"/>
</dbReference>
<reference evidence="4" key="1">
    <citation type="journal article" date="2020" name="Phytopathology">
        <title>Genome Sequence Resources of Colletotrichum truncatum, C. plurivorum, C. musicola, and C. sojae: Four Species Pathogenic to Soybean (Glycine max).</title>
        <authorList>
            <person name="Rogerio F."/>
            <person name="Boufleur T.R."/>
            <person name="Ciampi-Guillardi M."/>
            <person name="Sukno S.A."/>
            <person name="Thon M.R."/>
            <person name="Massola Junior N.S."/>
            <person name="Baroncelli R."/>
        </authorList>
    </citation>
    <scope>NUCLEOTIDE SEQUENCE</scope>
    <source>
        <strain evidence="4">LFN0074</strain>
    </source>
</reference>
<evidence type="ECO:0000256" key="2">
    <source>
        <dbReference type="SAM" id="SignalP"/>
    </source>
</evidence>
<dbReference type="EMBL" id="WIGM01000446">
    <property type="protein sequence ID" value="KAF6824974.1"/>
    <property type="molecule type" value="Genomic_DNA"/>
</dbReference>
<dbReference type="Gene3D" id="3.90.226.10">
    <property type="entry name" value="2-enoyl-CoA Hydratase, Chain A, domain 1"/>
    <property type="match status" value="1"/>
</dbReference>
<keyword evidence="5" id="KW-1185">Reference proteome</keyword>
<dbReference type="InterPro" id="IPR052766">
    <property type="entry name" value="S41A_metabolite_peptidase"/>
</dbReference>
<evidence type="ECO:0000313" key="5">
    <source>
        <dbReference type="Proteomes" id="UP000639643"/>
    </source>
</evidence>
<sequence>MMSLASALVRVLPLVGLAVAAPAQSNLDLLRRQSSGTEACAELARVYDDARSQDTTRTFSLPSHTIQLLTVDTAVVKPSTAYQCLRSIPVDVERDVAFIAYIRPWLEFQSTVGILPEPPKEYLYPGVDIFGGLDNMTSALGNGTYESQMDFAVDLYRLINVKPRDGHLGYTPVLNTLISFETPALFISISEDGIKTPRVYLYADYLKSQSQGYTPSELSTFDSAKIVDYLQQRSVDNSRDQDPDAAYNEQLYSAALANVGEVPGATRYIHTTLSDESELEFANGTKLAITNTATITSNFSGIDSGAAVHRRFEVPGRNGRAENPVNATRGSFSPALDGYPEPDFVHRDRYVSGYLLPGDAFADTAVLAVNSFISQNGSRRPSSLLDDPTEFIRVNTQLVEASRRQRRTKLIIDLQGNGGGLVANAMSLYATIFPRGGDEAHMNMRVRAHALLDWIGSAAEAAGADLRDHPYPFGFLGFVDENLRNFTTWESFYGPEKLGGRGEEYTNVVQPREVAFAADGVPGIFRIPEPWFRPEDTVIVTDGHCASACAYVVGMMARELGVQVVAMGGRPIDAPMQAIGGTKGGPVVQLGPYQSIWPFLTGLTMPPAEIDMTPFVEPNPPLAGPPTSSWAVNSANVYLDDDLDGTPVQFRYEAANCKLYYTWDTLRNMTRLWEAVSRVKWDGAQCVKGSTTNEDGTMGNSTVGYSDKVVSSFAWPAGPGDVAASSGSSGGNGGGGGDGGDGEGASNDEDENAAGSLRASWGVLSVVTIATMALFI</sequence>
<feature type="region of interest" description="Disordered" evidence="1">
    <location>
        <begin position="721"/>
        <end position="753"/>
    </location>
</feature>
<name>A0A8H6N9A8_9PEZI</name>
<dbReference type="PANTHER" id="PTHR37049:SF4">
    <property type="entry name" value="RHODANESE DOMAIN-CONTAINING PROTEIN"/>
    <property type="match status" value="1"/>
</dbReference>
<comment type="caution">
    <text evidence="4">The sequence shown here is derived from an EMBL/GenBank/DDBJ whole genome shotgun (WGS) entry which is preliminary data.</text>
</comment>
<dbReference type="AlphaFoldDB" id="A0A8H6N9A8"/>
<dbReference type="InterPro" id="IPR029045">
    <property type="entry name" value="ClpP/crotonase-like_dom_sf"/>
</dbReference>
<dbReference type="SUPFAM" id="SSF52096">
    <property type="entry name" value="ClpP/crotonase"/>
    <property type="match status" value="1"/>
</dbReference>
<evidence type="ECO:0000256" key="1">
    <source>
        <dbReference type="SAM" id="MobiDB-lite"/>
    </source>
</evidence>
<feature type="chain" id="PRO_5034278084" evidence="2">
    <location>
        <begin position="21"/>
        <end position="776"/>
    </location>
</feature>
<accession>A0A8H6N9A8</accession>
<dbReference type="Proteomes" id="UP000639643">
    <property type="component" value="Unassembled WGS sequence"/>
</dbReference>
<feature type="domain" description="CPAF-like PDZ" evidence="3">
    <location>
        <begin position="179"/>
        <end position="299"/>
    </location>
</feature>
<gene>
    <name evidence="4" type="ORF">CMUS01_10011</name>
</gene>
<proteinExistence type="predicted"/>
<dbReference type="InterPro" id="IPR056186">
    <property type="entry name" value="PDZ_CPAF-rel"/>
</dbReference>